<keyword evidence="4 6" id="KW-1133">Transmembrane helix</keyword>
<gene>
    <name evidence="8" type="ORF">ABC969_12945</name>
</gene>
<keyword evidence="9" id="KW-1185">Reference proteome</keyword>
<feature type="transmembrane region" description="Helical" evidence="6">
    <location>
        <begin position="112"/>
        <end position="134"/>
    </location>
</feature>
<dbReference type="PANTHER" id="PTHR43124">
    <property type="entry name" value="PURINE EFFLUX PUMP PBUE"/>
    <property type="match status" value="1"/>
</dbReference>
<dbReference type="PROSITE" id="PS00216">
    <property type="entry name" value="SUGAR_TRANSPORT_1"/>
    <property type="match status" value="1"/>
</dbReference>
<keyword evidence="5 6" id="KW-0472">Membrane</keyword>
<dbReference type="Gene3D" id="1.20.1250.20">
    <property type="entry name" value="MFS general substrate transporter like domains"/>
    <property type="match status" value="1"/>
</dbReference>
<dbReference type="RefSeq" id="WP_345865443.1">
    <property type="nucleotide sequence ID" value="NZ_JBDIMF010000005.1"/>
</dbReference>
<evidence type="ECO:0000256" key="3">
    <source>
        <dbReference type="ARBA" id="ARBA00022692"/>
    </source>
</evidence>
<evidence type="ECO:0000256" key="5">
    <source>
        <dbReference type="ARBA" id="ARBA00023136"/>
    </source>
</evidence>
<feature type="transmembrane region" description="Helical" evidence="6">
    <location>
        <begin position="339"/>
        <end position="360"/>
    </location>
</feature>
<feature type="transmembrane region" description="Helical" evidence="6">
    <location>
        <begin position="278"/>
        <end position="295"/>
    </location>
</feature>
<feature type="domain" description="Major facilitator superfamily (MFS) profile" evidence="7">
    <location>
        <begin position="19"/>
        <end position="393"/>
    </location>
</feature>
<dbReference type="InterPro" id="IPR005829">
    <property type="entry name" value="Sugar_transporter_CS"/>
</dbReference>
<dbReference type="Pfam" id="PF07690">
    <property type="entry name" value="MFS_1"/>
    <property type="match status" value="1"/>
</dbReference>
<keyword evidence="3 6" id="KW-0812">Transmembrane</keyword>
<dbReference type="InterPro" id="IPR011701">
    <property type="entry name" value="MFS"/>
</dbReference>
<evidence type="ECO:0000256" key="4">
    <source>
        <dbReference type="ARBA" id="ARBA00022989"/>
    </source>
</evidence>
<feature type="transmembrane region" description="Helical" evidence="6">
    <location>
        <begin position="366"/>
        <end position="387"/>
    </location>
</feature>
<accession>A0ABU9XUV0</accession>
<feature type="transmembrane region" description="Helical" evidence="6">
    <location>
        <begin position="212"/>
        <end position="234"/>
    </location>
</feature>
<reference evidence="8 9" key="1">
    <citation type="submission" date="2024-05" db="EMBL/GenBank/DDBJ databases">
        <authorList>
            <person name="Liu Q."/>
            <person name="Xin Y.-H."/>
        </authorList>
    </citation>
    <scope>NUCLEOTIDE SEQUENCE [LARGE SCALE GENOMIC DNA]</scope>
    <source>
        <strain evidence="8 9">CGMCC 1.15349</strain>
    </source>
</reference>
<name>A0ABU9XUV0_9SPHN</name>
<organism evidence="8 9">
    <name type="scientific">Sphingomonas qilianensis</name>
    <dbReference type="NCBI Taxonomy" id="1736690"/>
    <lineage>
        <taxon>Bacteria</taxon>
        <taxon>Pseudomonadati</taxon>
        <taxon>Pseudomonadota</taxon>
        <taxon>Alphaproteobacteria</taxon>
        <taxon>Sphingomonadales</taxon>
        <taxon>Sphingomonadaceae</taxon>
        <taxon>Sphingomonas</taxon>
    </lineage>
</organism>
<dbReference type="EMBL" id="JBDIMF010000005">
    <property type="protein sequence ID" value="MEN2787323.1"/>
    <property type="molecule type" value="Genomic_DNA"/>
</dbReference>
<comment type="subcellular location">
    <subcellularLocation>
        <location evidence="1">Cell membrane</location>
        <topology evidence="1">Multi-pass membrane protein</topology>
    </subcellularLocation>
</comment>
<evidence type="ECO:0000256" key="6">
    <source>
        <dbReference type="SAM" id="Phobius"/>
    </source>
</evidence>
<feature type="transmembrane region" description="Helical" evidence="6">
    <location>
        <begin position="301"/>
        <end position="327"/>
    </location>
</feature>
<protein>
    <submittedName>
        <fullName evidence="8">MFS transporter</fullName>
    </submittedName>
</protein>
<sequence length="396" mass="40805">MDIAASRDGTSTGQAGTRHGVILMAAAIMPAMAIISLVPVLPLLLREFADVPGSSVLVPIAMTVPALCVAIFSPAAGWLADRVGRKWLLVAALLLYSVIGVVPFFLHDLHWIVAFRVLIGLTEAVITTVATTLLGDYYTGERRERWIAIQTAVVSFSAIVLIAAGGVLGEIFASRGPFLLYLLALPIAVASAISLFEPALPKISSDDSAFPFARVLPIIAITLGAALLFYTILIELGPILETAGTVSPAAIGGAGAAANLGVVVGSLLFRRYAAANRATLLAGGFGLAAIGYLGVSQSVGFWPITSFAILSCIGGGILLPTLLTWVLQILPPNCRGRGTGLWSGTFFLAQFLAPLIAVALSQATGGLKPALAILGVGAACAVIAAILSRRRSAVTG</sequence>
<dbReference type="PROSITE" id="PS50850">
    <property type="entry name" value="MFS"/>
    <property type="match status" value="1"/>
</dbReference>
<dbReference type="CDD" id="cd17473">
    <property type="entry name" value="MFS_arabinose_efflux_permease_like"/>
    <property type="match status" value="1"/>
</dbReference>
<evidence type="ECO:0000313" key="9">
    <source>
        <dbReference type="Proteomes" id="UP001404104"/>
    </source>
</evidence>
<dbReference type="InterPro" id="IPR020846">
    <property type="entry name" value="MFS_dom"/>
</dbReference>
<feature type="transmembrane region" description="Helical" evidence="6">
    <location>
        <begin position="56"/>
        <end position="80"/>
    </location>
</feature>
<evidence type="ECO:0000313" key="8">
    <source>
        <dbReference type="EMBL" id="MEN2787323.1"/>
    </source>
</evidence>
<feature type="transmembrane region" description="Helical" evidence="6">
    <location>
        <begin position="87"/>
        <end position="106"/>
    </location>
</feature>
<evidence type="ECO:0000259" key="7">
    <source>
        <dbReference type="PROSITE" id="PS50850"/>
    </source>
</evidence>
<dbReference type="PANTHER" id="PTHR43124:SF3">
    <property type="entry name" value="CHLORAMPHENICOL EFFLUX PUMP RV0191"/>
    <property type="match status" value="1"/>
</dbReference>
<evidence type="ECO:0000256" key="2">
    <source>
        <dbReference type="ARBA" id="ARBA00022475"/>
    </source>
</evidence>
<dbReference type="Proteomes" id="UP001404104">
    <property type="component" value="Unassembled WGS sequence"/>
</dbReference>
<feature type="transmembrane region" description="Helical" evidence="6">
    <location>
        <begin position="146"/>
        <end position="172"/>
    </location>
</feature>
<feature type="transmembrane region" description="Helical" evidence="6">
    <location>
        <begin position="246"/>
        <end position="269"/>
    </location>
</feature>
<comment type="caution">
    <text evidence="8">The sequence shown here is derived from an EMBL/GenBank/DDBJ whole genome shotgun (WGS) entry which is preliminary data.</text>
</comment>
<feature type="transmembrane region" description="Helical" evidence="6">
    <location>
        <begin position="178"/>
        <end position="200"/>
    </location>
</feature>
<keyword evidence="2" id="KW-1003">Cell membrane</keyword>
<proteinExistence type="predicted"/>
<dbReference type="InterPro" id="IPR036259">
    <property type="entry name" value="MFS_trans_sf"/>
</dbReference>
<dbReference type="InterPro" id="IPR050189">
    <property type="entry name" value="MFS_Efflux_Transporters"/>
</dbReference>
<evidence type="ECO:0000256" key="1">
    <source>
        <dbReference type="ARBA" id="ARBA00004651"/>
    </source>
</evidence>
<dbReference type="SUPFAM" id="SSF103473">
    <property type="entry name" value="MFS general substrate transporter"/>
    <property type="match status" value="1"/>
</dbReference>
<feature type="transmembrane region" description="Helical" evidence="6">
    <location>
        <begin position="21"/>
        <end position="44"/>
    </location>
</feature>